<evidence type="ECO:0000313" key="2">
    <source>
        <dbReference type="EMBL" id="MBW0492186.1"/>
    </source>
</evidence>
<accession>A0A9Q3D1E1</accession>
<comment type="caution">
    <text evidence="2">The sequence shown here is derived from an EMBL/GenBank/DDBJ whole genome shotgun (WGS) entry which is preliminary data.</text>
</comment>
<name>A0A9Q3D1E1_9BASI</name>
<proteinExistence type="predicted"/>
<gene>
    <name evidence="2" type="ORF">O181_031901</name>
</gene>
<sequence length="98" mass="10516">MPVQNSPPARETRAQARAQDVLTPTPRAPLDGTPAVPQLRAHLNRGPNMKGAAQSRKEGRGPRRLSSFSGVFGTLPGILSTTFKAPGEDDEKEEKNTV</sequence>
<protein>
    <submittedName>
        <fullName evidence="2">Uncharacterized protein</fullName>
    </submittedName>
</protein>
<dbReference type="EMBL" id="AVOT02011469">
    <property type="protein sequence ID" value="MBW0492186.1"/>
    <property type="molecule type" value="Genomic_DNA"/>
</dbReference>
<organism evidence="2 3">
    <name type="scientific">Austropuccinia psidii MF-1</name>
    <dbReference type="NCBI Taxonomy" id="1389203"/>
    <lineage>
        <taxon>Eukaryota</taxon>
        <taxon>Fungi</taxon>
        <taxon>Dikarya</taxon>
        <taxon>Basidiomycota</taxon>
        <taxon>Pucciniomycotina</taxon>
        <taxon>Pucciniomycetes</taxon>
        <taxon>Pucciniales</taxon>
        <taxon>Sphaerophragmiaceae</taxon>
        <taxon>Austropuccinia</taxon>
    </lineage>
</organism>
<evidence type="ECO:0000256" key="1">
    <source>
        <dbReference type="SAM" id="MobiDB-lite"/>
    </source>
</evidence>
<feature type="region of interest" description="Disordered" evidence="1">
    <location>
        <begin position="1"/>
        <end position="98"/>
    </location>
</feature>
<dbReference type="Proteomes" id="UP000765509">
    <property type="component" value="Unassembled WGS sequence"/>
</dbReference>
<reference evidence="2" key="1">
    <citation type="submission" date="2021-03" db="EMBL/GenBank/DDBJ databases">
        <title>Draft genome sequence of rust myrtle Austropuccinia psidii MF-1, a brazilian biotype.</title>
        <authorList>
            <person name="Quecine M.C."/>
            <person name="Pachon D.M.R."/>
            <person name="Bonatelli M.L."/>
            <person name="Correr F.H."/>
            <person name="Franceschini L.M."/>
            <person name="Leite T.F."/>
            <person name="Margarido G.R.A."/>
            <person name="Almeida C.A."/>
            <person name="Ferrarezi J.A."/>
            <person name="Labate C.A."/>
        </authorList>
    </citation>
    <scope>NUCLEOTIDE SEQUENCE</scope>
    <source>
        <strain evidence="2">MF-1</strain>
    </source>
</reference>
<dbReference type="AlphaFoldDB" id="A0A9Q3D1E1"/>
<keyword evidence="3" id="KW-1185">Reference proteome</keyword>
<evidence type="ECO:0000313" key="3">
    <source>
        <dbReference type="Proteomes" id="UP000765509"/>
    </source>
</evidence>